<sequence>KLVSVDLVVDGAADTAELHGVAKRVAAIEAGRRLALDMGYGDPERMTPYNCAKTIEAAVAAVPGISYEEIKDLEVLKREYPLLYNSARASFSEERTWPCVVKLEYRSPEPAKVKEQ</sequence>
<comment type="caution">
    <text evidence="1">The sequence shown here is derived from an EMBL/GenBank/DDBJ whole genome shotgun (WGS) entry which is preliminary data.</text>
</comment>
<dbReference type="Proteomes" id="UP001140087">
    <property type="component" value="Unassembled WGS sequence"/>
</dbReference>
<evidence type="ECO:0000313" key="1">
    <source>
        <dbReference type="EMBL" id="KAJ2795482.1"/>
    </source>
</evidence>
<name>A0ACC1KUB1_9FUNG</name>
<feature type="non-terminal residue" evidence="1">
    <location>
        <position position="1"/>
    </location>
</feature>
<protein>
    <submittedName>
        <fullName evidence="1">Uncharacterized protein</fullName>
    </submittedName>
</protein>
<keyword evidence="2" id="KW-1185">Reference proteome</keyword>
<organism evidence="1 2">
    <name type="scientific">Coemansia helicoidea</name>
    <dbReference type="NCBI Taxonomy" id="1286919"/>
    <lineage>
        <taxon>Eukaryota</taxon>
        <taxon>Fungi</taxon>
        <taxon>Fungi incertae sedis</taxon>
        <taxon>Zoopagomycota</taxon>
        <taxon>Kickxellomycotina</taxon>
        <taxon>Kickxellomycetes</taxon>
        <taxon>Kickxellales</taxon>
        <taxon>Kickxellaceae</taxon>
        <taxon>Coemansia</taxon>
    </lineage>
</organism>
<gene>
    <name evidence="1" type="ORF">H4R21_005092</name>
</gene>
<evidence type="ECO:0000313" key="2">
    <source>
        <dbReference type="Proteomes" id="UP001140087"/>
    </source>
</evidence>
<reference evidence="1" key="1">
    <citation type="submission" date="2022-07" db="EMBL/GenBank/DDBJ databases">
        <title>Phylogenomic reconstructions and comparative analyses of Kickxellomycotina fungi.</title>
        <authorList>
            <person name="Reynolds N.K."/>
            <person name="Stajich J.E."/>
            <person name="Barry K."/>
            <person name="Grigoriev I.V."/>
            <person name="Crous P."/>
            <person name="Smith M.E."/>
        </authorList>
    </citation>
    <scope>NUCLEOTIDE SEQUENCE</scope>
    <source>
        <strain evidence="1">BCRC 34780</strain>
    </source>
</reference>
<proteinExistence type="predicted"/>
<dbReference type="EMBL" id="JANBUN010002151">
    <property type="protein sequence ID" value="KAJ2795482.1"/>
    <property type="molecule type" value="Genomic_DNA"/>
</dbReference>
<accession>A0ACC1KUB1</accession>